<evidence type="ECO:0000256" key="5">
    <source>
        <dbReference type="ARBA" id="ARBA00023136"/>
    </source>
</evidence>
<dbReference type="Pfam" id="PF03706">
    <property type="entry name" value="LPG_synthase_TM"/>
    <property type="match status" value="1"/>
</dbReference>
<keyword evidence="5 6" id="KW-0472">Membrane</keyword>
<feature type="transmembrane region" description="Helical" evidence="6">
    <location>
        <begin position="304"/>
        <end position="323"/>
    </location>
</feature>
<keyword evidence="8" id="KW-1185">Reference proteome</keyword>
<feature type="transmembrane region" description="Helical" evidence="6">
    <location>
        <begin position="33"/>
        <end position="54"/>
    </location>
</feature>
<dbReference type="EMBL" id="JAJVKT010000008">
    <property type="protein sequence ID" value="MCE7508623.1"/>
    <property type="molecule type" value="Genomic_DNA"/>
</dbReference>
<feature type="transmembrane region" description="Helical" evidence="6">
    <location>
        <begin position="147"/>
        <end position="168"/>
    </location>
</feature>
<reference evidence="7" key="1">
    <citation type="submission" date="2022-01" db="EMBL/GenBank/DDBJ databases">
        <authorList>
            <person name="Karlyshev A.V."/>
            <person name="Jaspars M."/>
        </authorList>
    </citation>
    <scope>NUCLEOTIDE SEQUENCE</scope>
    <source>
        <strain evidence="7">AGSA3-2</strain>
    </source>
</reference>
<feature type="transmembrane region" description="Helical" evidence="6">
    <location>
        <begin position="123"/>
        <end position="141"/>
    </location>
</feature>
<dbReference type="GO" id="GO:0005886">
    <property type="term" value="C:plasma membrane"/>
    <property type="evidence" value="ECO:0007669"/>
    <property type="project" value="UniProtKB-SubCell"/>
</dbReference>
<accession>A0A9Q3W3M0</accession>
<dbReference type="NCBIfam" id="TIGR00374">
    <property type="entry name" value="flippase-like domain"/>
    <property type="match status" value="1"/>
</dbReference>
<dbReference type="AlphaFoldDB" id="A0A9Q3W3M0"/>
<protein>
    <submittedName>
        <fullName evidence="7">Flippase-like domain-containing protein</fullName>
    </submittedName>
</protein>
<proteinExistence type="predicted"/>
<sequence length="331" mass="36473">MRRRWWLLLLALGLGALVPLVLGGAGAFHGLTLIPAGWLLLMVAMIFLCWNLNAWRLRIMLAERAEGLGHGGALATVMATECALNATPGGSGAPFTLVALLRRYQVTPATATAVFAVDQITDLVVFLVLLPTVALYGLSRYLDLEGWWQLVLPMVLLGLALLLCWLVANRFSDILRFTDPWLERWQVPLRRRRALARALLRFRQSMAETLRVPRRRLMALFGLCLAHWLLRYSLIYLTVLALGKHVDWVYGFFVQMMAMGAGYLTLLPGGAGGAEVAGAALLTPWLGAVTTATVLLVWRFMTFYLYLLVGGGCLLALAGREATAMLGHGER</sequence>
<feature type="transmembrane region" description="Helical" evidence="6">
    <location>
        <begin position="217"/>
        <end position="242"/>
    </location>
</feature>
<dbReference type="RefSeq" id="WP_233925731.1">
    <property type="nucleotide sequence ID" value="NZ_JAJVKT010000008.1"/>
</dbReference>
<keyword evidence="4 6" id="KW-1133">Transmembrane helix</keyword>
<evidence type="ECO:0000256" key="6">
    <source>
        <dbReference type="SAM" id="Phobius"/>
    </source>
</evidence>
<comment type="subcellular location">
    <subcellularLocation>
        <location evidence="1">Cell membrane</location>
        <topology evidence="1">Multi-pass membrane protein</topology>
    </subcellularLocation>
</comment>
<evidence type="ECO:0000313" key="7">
    <source>
        <dbReference type="EMBL" id="MCE7508623.1"/>
    </source>
</evidence>
<dbReference type="InterPro" id="IPR022791">
    <property type="entry name" value="L-PG_synthase/AglD"/>
</dbReference>
<keyword evidence="2" id="KW-1003">Cell membrane</keyword>
<name>A0A9Q3W3M0_9GAMM</name>
<comment type="caution">
    <text evidence="7">The sequence shown here is derived from an EMBL/GenBank/DDBJ whole genome shotgun (WGS) entry which is preliminary data.</text>
</comment>
<evidence type="ECO:0000256" key="3">
    <source>
        <dbReference type="ARBA" id="ARBA00022692"/>
    </source>
</evidence>
<keyword evidence="3 6" id="KW-0812">Transmembrane</keyword>
<dbReference type="PANTHER" id="PTHR37693:SF1">
    <property type="entry name" value="INTEGRAL MEMBRANE PROTEIN"/>
    <property type="match status" value="1"/>
</dbReference>
<gene>
    <name evidence="7" type="ORF">LZG35_08235</name>
</gene>
<evidence type="ECO:0000313" key="8">
    <source>
        <dbReference type="Proteomes" id="UP001107961"/>
    </source>
</evidence>
<feature type="transmembrane region" description="Helical" evidence="6">
    <location>
        <begin position="248"/>
        <end position="267"/>
    </location>
</feature>
<dbReference type="PANTHER" id="PTHR37693">
    <property type="entry name" value="PHOSPHATIDYLGLYCEROL LYSYLTRANSFERASE"/>
    <property type="match status" value="1"/>
</dbReference>
<organism evidence="7 8">
    <name type="scientific">Alloalcanivorax xenomutans</name>
    <dbReference type="NCBI Taxonomy" id="1094342"/>
    <lineage>
        <taxon>Bacteria</taxon>
        <taxon>Pseudomonadati</taxon>
        <taxon>Pseudomonadota</taxon>
        <taxon>Gammaproteobacteria</taxon>
        <taxon>Oceanospirillales</taxon>
        <taxon>Alcanivoracaceae</taxon>
        <taxon>Alloalcanivorax</taxon>
    </lineage>
</organism>
<feature type="transmembrane region" description="Helical" evidence="6">
    <location>
        <begin position="279"/>
        <end position="298"/>
    </location>
</feature>
<dbReference type="Proteomes" id="UP001107961">
    <property type="component" value="Unassembled WGS sequence"/>
</dbReference>
<evidence type="ECO:0000256" key="4">
    <source>
        <dbReference type="ARBA" id="ARBA00022989"/>
    </source>
</evidence>
<evidence type="ECO:0000256" key="2">
    <source>
        <dbReference type="ARBA" id="ARBA00022475"/>
    </source>
</evidence>
<evidence type="ECO:0000256" key="1">
    <source>
        <dbReference type="ARBA" id="ARBA00004651"/>
    </source>
</evidence>